<dbReference type="EMBL" id="QGGO01000035">
    <property type="protein sequence ID" value="PWK17467.1"/>
    <property type="molecule type" value="Genomic_DNA"/>
</dbReference>
<keyword evidence="3 6" id="KW-0812">Transmembrane</keyword>
<dbReference type="GO" id="GO:0005886">
    <property type="term" value="C:plasma membrane"/>
    <property type="evidence" value="ECO:0007669"/>
    <property type="project" value="UniProtKB-SubCell"/>
</dbReference>
<dbReference type="InterPro" id="IPR001123">
    <property type="entry name" value="LeuE-type"/>
</dbReference>
<dbReference type="Pfam" id="PF01810">
    <property type="entry name" value="LysE"/>
    <property type="match status" value="1"/>
</dbReference>
<protein>
    <submittedName>
        <fullName evidence="7">Threonine/homoserine/homoserine lactone efflux protein</fullName>
    </submittedName>
</protein>
<keyword evidence="4 6" id="KW-1133">Transmembrane helix</keyword>
<evidence type="ECO:0000256" key="3">
    <source>
        <dbReference type="ARBA" id="ARBA00022692"/>
    </source>
</evidence>
<evidence type="ECO:0000256" key="5">
    <source>
        <dbReference type="ARBA" id="ARBA00023136"/>
    </source>
</evidence>
<evidence type="ECO:0000256" key="4">
    <source>
        <dbReference type="ARBA" id="ARBA00022989"/>
    </source>
</evidence>
<dbReference type="PANTHER" id="PTHR30086:SF20">
    <property type="entry name" value="ARGININE EXPORTER PROTEIN ARGO-RELATED"/>
    <property type="match status" value="1"/>
</dbReference>
<keyword evidence="8" id="KW-1185">Reference proteome</keyword>
<comment type="caution">
    <text evidence="7">The sequence shown here is derived from an EMBL/GenBank/DDBJ whole genome shotgun (WGS) entry which is preliminary data.</text>
</comment>
<keyword evidence="2" id="KW-1003">Cell membrane</keyword>
<dbReference type="OrthoDB" id="792366at2"/>
<sequence>MLIFLLTFFISFVGSIHPGPLNLSVIQITLKKGLSIGLLMAFGGVIPEIIYGYLAVEGVMIFEQYPTVFTFMNWAVIPILLVLGFIQIYSPKTNKTEITKSSDTHHFNNIGKGFFLSLFNPQLLPFWIVILVNYQNYELLKINSLTDKIFFVLGTSLGAFALNYVYAYIAYKQRERIFKYLNQNRFEQIIGWTFIAMGLLQGIKLLF</sequence>
<keyword evidence="5 6" id="KW-0472">Membrane</keyword>
<evidence type="ECO:0000313" key="7">
    <source>
        <dbReference type="EMBL" id="PWK17467.1"/>
    </source>
</evidence>
<accession>A0A316DGN5</accession>
<reference evidence="7 8" key="1">
    <citation type="submission" date="2018-05" db="EMBL/GenBank/DDBJ databases">
        <title>Genomic Encyclopedia of Archaeal and Bacterial Type Strains, Phase II (KMG-II): from individual species to whole genera.</title>
        <authorList>
            <person name="Goeker M."/>
        </authorList>
    </citation>
    <scope>NUCLEOTIDE SEQUENCE [LARGE SCALE GENOMIC DNA]</scope>
    <source>
        <strain evidence="7 8">DSM 22214</strain>
    </source>
</reference>
<name>A0A316DGN5_9BACT</name>
<evidence type="ECO:0000256" key="6">
    <source>
        <dbReference type="SAM" id="Phobius"/>
    </source>
</evidence>
<dbReference type="PANTHER" id="PTHR30086">
    <property type="entry name" value="ARGININE EXPORTER PROTEIN ARGO"/>
    <property type="match status" value="1"/>
</dbReference>
<feature type="transmembrane region" description="Helical" evidence="6">
    <location>
        <begin position="68"/>
        <end position="90"/>
    </location>
</feature>
<dbReference type="GO" id="GO:0015171">
    <property type="term" value="F:amino acid transmembrane transporter activity"/>
    <property type="evidence" value="ECO:0007669"/>
    <property type="project" value="TreeGrafter"/>
</dbReference>
<proteinExistence type="predicted"/>
<organism evidence="7 8">
    <name type="scientific">Arcicella aurantiaca</name>
    <dbReference type="NCBI Taxonomy" id="591202"/>
    <lineage>
        <taxon>Bacteria</taxon>
        <taxon>Pseudomonadati</taxon>
        <taxon>Bacteroidota</taxon>
        <taxon>Cytophagia</taxon>
        <taxon>Cytophagales</taxon>
        <taxon>Flectobacillaceae</taxon>
        <taxon>Arcicella</taxon>
    </lineage>
</organism>
<feature type="transmembrane region" description="Helical" evidence="6">
    <location>
        <begin position="149"/>
        <end position="169"/>
    </location>
</feature>
<dbReference type="RefSeq" id="WP_109745041.1">
    <property type="nucleotide sequence ID" value="NZ_QGGO01000035.1"/>
</dbReference>
<comment type="subcellular location">
    <subcellularLocation>
        <location evidence="1">Cell membrane</location>
        <topology evidence="1">Multi-pass membrane protein</topology>
    </subcellularLocation>
</comment>
<feature type="transmembrane region" description="Helical" evidence="6">
    <location>
        <begin position="34"/>
        <end position="56"/>
    </location>
</feature>
<evidence type="ECO:0000256" key="1">
    <source>
        <dbReference type="ARBA" id="ARBA00004651"/>
    </source>
</evidence>
<evidence type="ECO:0000313" key="8">
    <source>
        <dbReference type="Proteomes" id="UP000245489"/>
    </source>
</evidence>
<feature type="transmembrane region" description="Helical" evidence="6">
    <location>
        <begin position="110"/>
        <end position="137"/>
    </location>
</feature>
<dbReference type="Proteomes" id="UP000245489">
    <property type="component" value="Unassembled WGS sequence"/>
</dbReference>
<gene>
    <name evidence="7" type="ORF">LV89_04382</name>
</gene>
<evidence type="ECO:0000256" key="2">
    <source>
        <dbReference type="ARBA" id="ARBA00022475"/>
    </source>
</evidence>
<dbReference type="AlphaFoldDB" id="A0A316DGN5"/>